<protein>
    <recommendedName>
        <fullName evidence="4">Secreted protein</fullName>
    </recommendedName>
</protein>
<accession>A0A974HYU3</accession>
<evidence type="ECO:0000313" key="2">
    <source>
        <dbReference type="EMBL" id="OCT94891.1"/>
    </source>
</evidence>
<feature type="chain" id="PRO_5037632652" description="Secreted protein" evidence="1">
    <location>
        <begin position="25"/>
        <end position="98"/>
    </location>
</feature>
<name>A0A974HYU3_XENLA</name>
<evidence type="ECO:0000256" key="1">
    <source>
        <dbReference type="SAM" id="SignalP"/>
    </source>
</evidence>
<proteinExistence type="predicted"/>
<dbReference type="EMBL" id="CM004468">
    <property type="protein sequence ID" value="OCT94891.1"/>
    <property type="molecule type" value="Genomic_DNA"/>
</dbReference>
<reference evidence="3" key="1">
    <citation type="journal article" date="2016" name="Nature">
        <title>Genome evolution in the allotetraploid frog Xenopus laevis.</title>
        <authorList>
            <person name="Session A.M."/>
            <person name="Uno Y."/>
            <person name="Kwon T."/>
            <person name="Chapman J.A."/>
            <person name="Toyoda A."/>
            <person name="Takahashi S."/>
            <person name="Fukui A."/>
            <person name="Hikosaka A."/>
            <person name="Suzuki A."/>
            <person name="Kondo M."/>
            <person name="van Heeringen S.J."/>
            <person name="Quigley I."/>
            <person name="Heinz S."/>
            <person name="Ogino H."/>
            <person name="Ochi H."/>
            <person name="Hellsten U."/>
            <person name="Lyons J.B."/>
            <person name="Simakov O."/>
            <person name="Putnam N."/>
            <person name="Stites J."/>
            <person name="Kuroki Y."/>
            <person name="Tanaka T."/>
            <person name="Michiue T."/>
            <person name="Watanabe M."/>
            <person name="Bogdanovic O."/>
            <person name="Lister R."/>
            <person name="Georgiou G."/>
            <person name="Paranjpe S.S."/>
            <person name="van Kruijsbergen I."/>
            <person name="Shu S."/>
            <person name="Carlson J."/>
            <person name="Kinoshita T."/>
            <person name="Ohta Y."/>
            <person name="Mawaribuchi S."/>
            <person name="Jenkins J."/>
            <person name="Grimwood J."/>
            <person name="Schmutz J."/>
            <person name="Mitros T."/>
            <person name="Mozaffari S.V."/>
            <person name="Suzuki Y."/>
            <person name="Haramoto Y."/>
            <person name="Yamamoto T.S."/>
            <person name="Takagi C."/>
            <person name="Heald R."/>
            <person name="Miller K."/>
            <person name="Haudenschild C."/>
            <person name="Kitzman J."/>
            <person name="Nakayama T."/>
            <person name="Izutsu Y."/>
            <person name="Robert J."/>
            <person name="Fortriede J."/>
            <person name="Burns K."/>
            <person name="Lotay V."/>
            <person name="Karimi K."/>
            <person name="Yasuoka Y."/>
            <person name="Dichmann D.S."/>
            <person name="Flajnik M.F."/>
            <person name="Houston D.W."/>
            <person name="Shendure J."/>
            <person name="DuPasquier L."/>
            <person name="Vize P.D."/>
            <person name="Zorn A.M."/>
            <person name="Ito M."/>
            <person name="Marcotte E.M."/>
            <person name="Wallingford J.B."/>
            <person name="Ito Y."/>
            <person name="Asashima M."/>
            <person name="Ueno N."/>
            <person name="Matsuda Y."/>
            <person name="Veenstra G.J."/>
            <person name="Fujiyama A."/>
            <person name="Harland R.M."/>
            <person name="Taira M."/>
            <person name="Rokhsar D.S."/>
        </authorList>
    </citation>
    <scope>NUCLEOTIDE SEQUENCE [LARGE SCALE GENOMIC DNA]</scope>
    <source>
        <strain evidence="3">J</strain>
    </source>
</reference>
<dbReference type="Proteomes" id="UP000694892">
    <property type="component" value="Chromosome 2L"/>
</dbReference>
<dbReference type="AlphaFoldDB" id="A0A974HYU3"/>
<sequence>MHNQARCHVVRVIRLVIYLPPVSGRSPTAPFSTLYAVTTAVIKSRKTPHCFPEMTYPNVIFNTIRNPPSAVGAVAPPLILPIGGRSHTYKLSSTLVRR</sequence>
<gene>
    <name evidence="2" type="ORF">XELAEV_18012574mg</name>
</gene>
<evidence type="ECO:0000313" key="3">
    <source>
        <dbReference type="Proteomes" id="UP000694892"/>
    </source>
</evidence>
<organism evidence="2 3">
    <name type="scientific">Xenopus laevis</name>
    <name type="common">African clawed frog</name>
    <dbReference type="NCBI Taxonomy" id="8355"/>
    <lineage>
        <taxon>Eukaryota</taxon>
        <taxon>Metazoa</taxon>
        <taxon>Chordata</taxon>
        <taxon>Craniata</taxon>
        <taxon>Vertebrata</taxon>
        <taxon>Euteleostomi</taxon>
        <taxon>Amphibia</taxon>
        <taxon>Batrachia</taxon>
        <taxon>Anura</taxon>
        <taxon>Pipoidea</taxon>
        <taxon>Pipidae</taxon>
        <taxon>Xenopodinae</taxon>
        <taxon>Xenopus</taxon>
        <taxon>Xenopus</taxon>
    </lineage>
</organism>
<evidence type="ECO:0008006" key="4">
    <source>
        <dbReference type="Google" id="ProtNLM"/>
    </source>
</evidence>
<feature type="signal peptide" evidence="1">
    <location>
        <begin position="1"/>
        <end position="24"/>
    </location>
</feature>
<keyword evidence="1" id="KW-0732">Signal</keyword>